<keyword evidence="3" id="KW-1185">Reference proteome</keyword>
<dbReference type="InterPro" id="IPR018958">
    <property type="entry name" value="Knr4/Smi1-like_dom"/>
</dbReference>
<dbReference type="AlphaFoldDB" id="A0A1G9FHG2"/>
<proteinExistence type="predicted"/>
<protein>
    <recommendedName>
        <fullName evidence="1">Knr4/Smi1-like domain-containing protein</fullName>
    </recommendedName>
</protein>
<dbReference type="SUPFAM" id="SSF160631">
    <property type="entry name" value="SMI1/KNR4-like"/>
    <property type="match status" value="1"/>
</dbReference>
<dbReference type="Proteomes" id="UP000198662">
    <property type="component" value="Unassembled WGS sequence"/>
</dbReference>
<dbReference type="EMBL" id="FNGF01000002">
    <property type="protein sequence ID" value="SDK87854.1"/>
    <property type="molecule type" value="Genomic_DNA"/>
</dbReference>
<reference evidence="3" key="1">
    <citation type="submission" date="2016-10" db="EMBL/GenBank/DDBJ databases">
        <authorList>
            <person name="Varghese N."/>
            <person name="Submissions S."/>
        </authorList>
    </citation>
    <scope>NUCLEOTIDE SEQUENCE [LARGE SCALE GENOMIC DNA]</scope>
    <source>
        <strain evidence="3">CGMCC 4.3147</strain>
    </source>
</reference>
<dbReference type="RefSeq" id="WP_091046331.1">
    <property type="nucleotide sequence ID" value="NZ_FNGF01000002.1"/>
</dbReference>
<sequence>MSTNESWPALLGVAIGTNARLLELEPEIHWSTLPRVKNSEESLRAYESEFLETLPPGYREFLLFADGWEAFYFGMGIFGIPELRGGGNWNPAQELLRTYDDEEVLESIGIDIGDVMPIAAGQRLNLVVVYRTGTKDAGTVVWINSGEEFGRFSDFKACFEFMVTLKQRHLAQVDPDLQN</sequence>
<dbReference type="OrthoDB" id="422217at2"/>
<accession>A0A1G9FHG2</accession>
<name>A0A1G9FHG2_9ACTN</name>
<dbReference type="Pfam" id="PF09346">
    <property type="entry name" value="SMI1_KNR4"/>
    <property type="match status" value="1"/>
</dbReference>
<feature type="domain" description="Knr4/Smi1-like" evidence="1">
    <location>
        <begin position="39"/>
        <end position="157"/>
    </location>
</feature>
<organism evidence="2 3">
    <name type="scientific">Glycomyces sambucus</name>
    <dbReference type="NCBI Taxonomy" id="380244"/>
    <lineage>
        <taxon>Bacteria</taxon>
        <taxon>Bacillati</taxon>
        <taxon>Actinomycetota</taxon>
        <taxon>Actinomycetes</taxon>
        <taxon>Glycomycetales</taxon>
        <taxon>Glycomycetaceae</taxon>
        <taxon>Glycomyces</taxon>
    </lineage>
</organism>
<evidence type="ECO:0000313" key="2">
    <source>
        <dbReference type="EMBL" id="SDK87854.1"/>
    </source>
</evidence>
<gene>
    <name evidence="2" type="ORF">SAMN05216298_1797</name>
</gene>
<dbReference type="STRING" id="380244.SAMN05216298_1797"/>
<evidence type="ECO:0000313" key="3">
    <source>
        <dbReference type="Proteomes" id="UP000198662"/>
    </source>
</evidence>
<dbReference type="InterPro" id="IPR037883">
    <property type="entry name" value="Knr4/Smi1-like_sf"/>
</dbReference>
<evidence type="ECO:0000259" key="1">
    <source>
        <dbReference type="Pfam" id="PF09346"/>
    </source>
</evidence>